<organism evidence="2 3">
    <name type="scientific">Synechococcus lacustris str. Tous</name>
    <dbReference type="NCBI Taxonomy" id="1910958"/>
    <lineage>
        <taxon>Bacteria</taxon>
        <taxon>Bacillati</taxon>
        <taxon>Cyanobacteriota</taxon>
        <taxon>Cyanophyceae</taxon>
        <taxon>Synechococcales</taxon>
        <taxon>Synechococcaceae</taxon>
        <taxon>Synechococcus</taxon>
    </lineage>
</organism>
<sequence length="147" mass="16081">MQRSINELLTTPEGKTFECKRDLSSPLNLLKTLVAFANSAGGVVLIGVADASREVIGLQEPLQSEEQLCNLIADGIAPRLVPNVELVAHADLNLLLVEVFPSSQRPHHLIKQGPEQGVFVRLGSTNRQADSEPPPFSRTVFRELLLH</sequence>
<protein>
    <recommendedName>
        <fullName evidence="1">Schlafen AlbA-2 domain-containing protein</fullName>
    </recommendedName>
</protein>
<accession>A0A2P7ECT3</accession>
<dbReference type="PANTHER" id="PTHR30595">
    <property type="entry name" value="GLPR-RELATED TRANSCRIPTIONAL REPRESSOR"/>
    <property type="match status" value="1"/>
</dbReference>
<proteinExistence type="predicted"/>
<name>A0A2P7ECT3_9SYNE</name>
<gene>
    <name evidence="2" type="ORF">C7K08_10500</name>
</gene>
<dbReference type="AlphaFoldDB" id="A0A2P7ECT3"/>
<dbReference type="Pfam" id="PF04326">
    <property type="entry name" value="SLFN_AlbA_2"/>
    <property type="match status" value="1"/>
</dbReference>
<dbReference type="InterPro" id="IPR038461">
    <property type="entry name" value="Schlafen_AlbA_2_dom_sf"/>
</dbReference>
<dbReference type="InterPro" id="IPR007421">
    <property type="entry name" value="Schlafen_AlbA_2_dom"/>
</dbReference>
<evidence type="ECO:0000259" key="1">
    <source>
        <dbReference type="Pfam" id="PF04326"/>
    </source>
</evidence>
<dbReference type="PANTHER" id="PTHR30595:SF6">
    <property type="entry name" value="SCHLAFEN ALBA-2 DOMAIN-CONTAINING PROTEIN"/>
    <property type="match status" value="1"/>
</dbReference>
<dbReference type="Proteomes" id="UP000240206">
    <property type="component" value="Unassembled WGS sequence"/>
</dbReference>
<reference evidence="3" key="1">
    <citation type="submission" date="2018-03" db="EMBL/GenBank/DDBJ databases">
        <title>Ecological and genomic features of two cosmopolitan and abundant freshwater picocyanobacteria.</title>
        <authorList>
            <person name="Cabello-Yeves P.J."/>
            <person name="Picazo A."/>
            <person name="Camacho A."/>
            <person name="Callieri C."/>
            <person name="Rosselli R."/>
            <person name="Roda-Garcia J."/>
            <person name="Coutinho F.H."/>
            <person name="Rodriguez-Valera F."/>
        </authorList>
    </citation>
    <scope>NUCLEOTIDE SEQUENCE [LARGE SCALE GENOMIC DNA]</scope>
    <source>
        <strain evidence="3">Tous</strain>
    </source>
</reference>
<keyword evidence="3" id="KW-1185">Reference proteome</keyword>
<feature type="domain" description="Schlafen AlbA-2" evidence="1">
    <location>
        <begin position="13"/>
        <end position="129"/>
    </location>
</feature>
<evidence type="ECO:0000313" key="3">
    <source>
        <dbReference type="Proteomes" id="UP000240206"/>
    </source>
</evidence>
<dbReference type="EMBL" id="PXVC01000062">
    <property type="protein sequence ID" value="PSI00939.1"/>
    <property type="molecule type" value="Genomic_DNA"/>
</dbReference>
<dbReference type="Gene3D" id="3.30.950.30">
    <property type="entry name" value="Schlafen, AAA domain"/>
    <property type="match status" value="1"/>
</dbReference>
<evidence type="ECO:0000313" key="2">
    <source>
        <dbReference type="EMBL" id="PSI00939.1"/>
    </source>
</evidence>
<comment type="caution">
    <text evidence="2">The sequence shown here is derived from an EMBL/GenBank/DDBJ whole genome shotgun (WGS) entry which is preliminary data.</text>
</comment>